<protein>
    <submittedName>
        <fullName evidence="2">Uncharacterized protein</fullName>
    </submittedName>
</protein>
<reference evidence="2" key="1">
    <citation type="journal article" date="2007" name="PLoS ONE">
        <title>The first genome sequence of an elite grapevine cultivar (Pinot noir Vitis vinifera L.): coping with a highly heterozygous genome.</title>
        <authorList>
            <person name="Velasco R."/>
            <person name="Zharkikh A."/>
            <person name="Troggio M."/>
            <person name="Cartwright D.A."/>
            <person name="Cestaro A."/>
            <person name="Pruss D."/>
            <person name="Pindo M."/>
            <person name="FitzGerald L.M."/>
            <person name="Vezzulli S."/>
            <person name="Reid J."/>
            <person name="Malacarne G."/>
            <person name="Iliev D."/>
            <person name="Coppola G."/>
            <person name="Wardell B."/>
            <person name="Micheletti D."/>
            <person name="Macalma T."/>
            <person name="Facci M."/>
            <person name="Mitchell J.T."/>
            <person name="Perazzolli M."/>
            <person name="Eldredge G."/>
            <person name="Gatto P."/>
            <person name="Oyzerski R."/>
            <person name="Moretto M."/>
            <person name="Gutin N."/>
            <person name="Stefanini M."/>
            <person name="Chen Y."/>
            <person name="Segala C."/>
            <person name="Davenport C."/>
            <person name="Dematte L."/>
            <person name="Mraz A."/>
            <person name="Battilana J."/>
            <person name="Stormo K."/>
            <person name="Costa F."/>
            <person name="Tao Q."/>
            <person name="Si-Ammour A."/>
            <person name="Harkins T."/>
            <person name="Lackey A."/>
            <person name="Perbost C."/>
            <person name="Taillon B."/>
            <person name="Stella A."/>
            <person name="Solovyev V."/>
            <person name="Fawcett J.A."/>
            <person name="Sterck L."/>
            <person name="Vandepoele K."/>
            <person name="Grando S.M."/>
            <person name="Toppo S."/>
            <person name="Moser C."/>
            <person name="Lanchbury J."/>
            <person name="Bogden R."/>
            <person name="Skolnick M."/>
            <person name="Sgaramella V."/>
            <person name="Bhatnagar S.K."/>
            <person name="Fontana P."/>
            <person name="Gutin A."/>
            <person name="Van de Peer Y."/>
            <person name="Salamini F."/>
            <person name="Viola R."/>
        </authorList>
    </citation>
    <scope>NUCLEOTIDE SEQUENCE</scope>
</reference>
<proteinExistence type="predicted"/>
<evidence type="ECO:0000313" key="2">
    <source>
        <dbReference type="EMBL" id="CAN60866.1"/>
    </source>
</evidence>
<gene>
    <name evidence="2" type="ORF">VITISV_015321</name>
</gene>
<name>A5B2L5_VITVI</name>
<sequence>MGEVEDVDIVVDNDGDDDNKDSIEDDYEHVDEDEEFGINGENDDTMYCPPSHFYLRKRISWLWHKNGIGEKTSKYDESGKIELKEGQLFENVRGFRAMLRDFVIHEV</sequence>
<feature type="region of interest" description="Disordered" evidence="1">
    <location>
        <begin position="1"/>
        <end position="26"/>
    </location>
</feature>
<dbReference type="EMBL" id="AM444416">
    <property type="protein sequence ID" value="CAN60866.1"/>
    <property type="molecule type" value="Genomic_DNA"/>
</dbReference>
<evidence type="ECO:0000256" key="1">
    <source>
        <dbReference type="SAM" id="MobiDB-lite"/>
    </source>
</evidence>
<dbReference type="AlphaFoldDB" id="A5B2L5"/>
<accession>A5B2L5</accession>
<organism evidence="2">
    <name type="scientific">Vitis vinifera</name>
    <name type="common">Grape</name>
    <dbReference type="NCBI Taxonomy" id="29760"/>
    <lineage>
        <taxon>Eukaryota</taxon>
        <taxon>Viridiplantae</taxon>
        <taxon>Streptophyta</taxon>
        <taxon>Embryophyta</taxon>
        <taxon>Tracheophyta</taxon>
        <taxon>Spermatophyta</taxon>
        <taxon>Magnoliopsida</taxon>
        <taxon>eudicotyledons</taxon>
        <taxon>Gunneridae</taxon>
        <taxon>Pentapetalae</taxon>
        <taxon>rosids</taxon>
        <taxon>Vitales</taxon>
        <taxon>Vitaceae</taxon>
        <taxon>Viteae</taxon>
        <taxon>Vitis</taxon>
    </lineage>
</organism>